<gene>
    <name evidence="1" type="ORF">TorRG33x02_325210</name>
</gene>
<reference evidence="2" key="1">
    <citation type="submission" date="2016-06" db="EMBL/GenBank/DDBJ databases">
        <title>Parallel loss of symbiosis genes in relatives of nitrogen-fixing non-legume Parasponia.</title>
        <authorList>
            <person name="Van Velzen R."/>
            <person name="Holmer R."/>
            <person name="Bu F."/>
            <person name="Rutten L."/>
            <person name="Van Zeijl A."/>
            <person name="Liu W."/>
            <person name="Santuari L."/>
            <person name="Cao Q."/>
            <person name="Sharma T."/>
            <person name="Shen D."/>
            <person name="Roswanjaya Y."/>
            <person name="Wardhani T."/>
            <person name="Kalhor M.S."/>
            <person name="Jansen J."/>
            <person name="Van den Hoogen J."/>
            <person name="Gungor B."/>
            <person name="Hartog M."/>
            <person name="Hontelez J."/>
            <person name="Verver J."/>
            <person name="Yang W.-C."/>
            <person name="Schijlen E."/>
            <person name="Repin R."/>
            <person name="Schilthuizen M."/>
            <person name="Schranz E."/>
            <person name="Heidstra R."/>
            <person name="Miyata K."/>
            <person name="Fedorova E."/>
            <person name="Kohlen W."/>
            <person name="Bisseling T."/>
            <person name="Smit S."/>
            <person name="Geurts R."/>
        </authorList>
    </citation>
    <scope>NUCLEOTIDE SEQUENCE [LARGE SCALE GENOMIC DNA]</scope>
    <source>
        <strain evidence="2">cv. RG33-2</strain>
    </source>
</reference>
<evidence type="ECO:0000313" key="1">
    <source>
        <dbReference type="EMBL" id="PON46764.1"/>
    </source>
</evidence>
<dbReference type="Proteomes" id="UP000237000">
    <property type="component" value="Unassembled WGS sequence"/>
</dbReference>
<sequence length="270" mass="31244">MQRCHTRIKVNYNEWSENSKTQRYDKLQKKFDELANWAVESDDNCATFWNLMNELQIKKDQQFKSSDHLSSLIGSPIENCYKTSEECNIVHSPMVVQRHGRPPKNRKVSKVEKLVSMKKKGKQKKIKTKEKKDKVTNTEGGIVDDMMDKRVEVTGIEEGVMDDMVRKGKDTSSFILTEAIMQEKMILKEQYTPAIAPYTLDPSQVTSFQQLPGAHFQYLESYNFIPKFWPSHMYNAQGPPSSQGLQLEGTSSQAVYFQDPSEYYYHATSR</sequence>
<dbReference type="AlphaFoldDB" id="A0A2P5BD98"/>
<evidence type="ECO:0000313" key="2">
    <source>
        <dbReference type="Proteomes" id="UP000237000"/>
    </source>
</evidence>
<name>A0A2P5BD98_TREOI</name>
<dbReference type="EMBL" id="JXTC01000548">
    <property type="protein sequence ID" value="PON46764.1"/>
    <property type="molecule type" value="Genomic_DNA"/>
</dbReference>
<accession>A0A2P5BD98</accession>
<keyword evidence="2" id="KW-1185">Reference proteome</keyword>
<dbReference type="OrthoDB" id="747268at2759"/>
<protein>
    <submittedName>
        <fullName evidence="1">Uncharacterized protein</fullName>
    </submittedName>
</protein>
<dbReference type="InParanoid" id="A0A2P5BD98"/>
<organism evidence="1 2">
    <name type="scientific">Trema orientale</name>
    <name type="common">Charcoal tree</name>
    <name type="synonym">Celtis orientalis</name>
    <dbReference type="NCBI Taxonomy" id="63057"/>
    <lineage>
        <taxon>Eukaryota</taxon>
        <taxon>Viridiplantae</taxon>
        <taxon>Streptophyta</taxon>
        <taxon>Embryophyta</taxon>
        <taxon>Tracheophyta</taxon>
        <taxon>Spermatophyta</taxon>
        <taxon>Magnoliopsida</taxon>
        <taxon>eudicotyledons</taxon>
        <taxon>Gunneridae</taxon>
        <taxon>Pentapetalae</taxon>
        <taxon>rosids</taxon>
        <taxon>fabids</taxon>
        <taxon>Rosales</taxon>
        <taxon>Cannabaceae</taxon>
        <taxon>Trema</taxon>
    </lineage>
</organism>
<comment type="caution">
    <text evidence="1">The sequence shown here is derived from an EMBL/GenBank/DDBJ whole genome shotgun (WGS) entry which is preliminary data.</text>
</comment>
<proteinExistence type="predicted"/>